<evidence type="ECO:0000313" key="15">
    <source>
        <dbReference type="EMBL" id="HIT46343.1"/>
    </source>
</evidence>
<dbReference type="NCBIfam" id="NF004076">
    <property type="entry name" value="PRK05581.1-4"/>
    <property type="match status" value="1"/>
</dbReference>
<evidence type="ECO:0000256" key="5">
    <source>
        <dbReference type="ARBA" id="ARBA00001954"/>
    </source>
</evidence>
<dbReference type="PIRSF" id="PIRSF001461">
    <property type="entry name" value="RPE"/>
    <property type="match status" value="1"/>
</dbReference>
<evidence type="ECO:0000256" key="10">
    <source>
        <dbReference type="HAMAP-Rule" id="MF_02227"/>
    </source>
</evidence>
<evidence type="ECO:0000256" key="1">
    <source>
        <dbReference type="ARBA" id="ARBA00001782"/>
    </source>
</evidence>
<dbReference type="NCBIfam" id="TIGR01163">
    <property type="entry name" value="rpe"/>
    <property type="match status" value="1"/>
</dbReference>
<evidence type="ECO:0000256" key="4">
    <source>
        <dbReference type="ARBA" id="ARBA00001947"/>
    </source>
</evidence>
<dbReference type="EMBL" id="DVLC01000010">
    <property type="protein sequence ID" value="HIT46343.1"/>
    <property type="molecule type" value="Genomic_DNA"/>
</dbReference>
<evidence type="ECO:0000256" key="11">
    <source>
        <dbReference type="PIRNR" id="PIRNR001461"/>
    </source>
</evidence>
<evidence type="ECO:0000256" key="6">
    <source>
        <dbReference type="ARBA" id="ARBA00009541"/>
    </source>
</evidence>
<dbReference type="SUPFAM" id="SSF51366">
    <property type="entry name" value="Ribulose-phoshate binding barrel"/>
    <property type="match status" value="1"/>
</dbReference>
<dbReference type="Gene3D" id="3.20.20.70">
    <property type="entry name" value="Aldolase class I"/>
    <property type="match status" value="1"/>
</dbReference>
<organism evidence="15 16">
    <name type="scientific">Candidatus Cryptobacteroides merdipullorum</name>
    <dbReference type="NCBI Taxonomy" id="2840771"/>
    <lineage>
        <taxon>Bacteria</taxon>
        <taxon>Pseudomonadati</taxon>
        <taxon>Bacteroidota</taxon>
        <taxon>Bacteroidia</taxon>
        <taxon>Bacteroidales</taxon>
        <taxon>Candidatus Cryptobacteroides</taxon>
    </lineage>
</organism>
<dbReference type="GO" id="GO:0046872">
    <property type="term" value="F:metal ion binding"/>
    <property type="evidence" value="ECO:0007669"/>
    <property type="project" value="UniProtKB-UniRule"/>
</dbReference>
<name>A0A9D1KGY0_9BACT</name>
<keyword evidence="13" id="KW-0170">Cobalt</keyword>
<gene>
    <name evidence="10 15" type="primary">rpe</name>
    <name evidence="15" type="ORF">IAC35_00630</name>
</gene>
<comment type="cofactor">
    <cofactor evidence="2">
        <name>Mn(2+)</name>
        <dbReference type="ChEBI" id="CHEBI:29035"/>
    </cofactor>
</comment>
<feature type="binding site" evidence="10">
    <location>
        <begin position="175"/>
        <end position="177"/>
    </location>
    <ligand>
        <name>substrate</name>
    </ligand>
</feature>
<feature type="active site" description="Proton donor" evidence="10 12">
    <location>
        <position position="175"/>
    </location>
</feature>
<feature type="binding site" evidence="10 13">
    <location>
        <position position="34"/>
    </location>
    <ligand>
        <name>a divalent metal cation</name>
        <dbReference type="ChEBI" id="CHEBI:60240"/>
    </ligand>
</feature>
<reference evidence="15" key="1">
    <citation type="submission" date="2020-10" db="EMBL/GenBank/DDBJ databases">
        <authorList>
            <person name="Gilroy R."/>
        </authorList>
    </citation>
    <scope>NUCLEOTIDE SEQUENCE</scope>
    <source>
        <strain evidence="15">ChiHecec2B26-709</strain>
    </source>
</reference>
<dbReference type="InterPro" id="IPR013785">
    <property type="entry name" value="Aldolase_TIM"/>
</dbReference>
<evidence type="ECO:0000256" key="8">
    <source>
        <dbReference type="ARBA" id="ARBA00022723"/>
    </source>
</evidence>
<feature type="binding site" evidence="10 14">
    <location>
        <begin position="197"/>
        <end position="198"/>
    </location>
    <ligand>
        <name>substrate</name>
    </ligand>
</feature>
<comment type="pathway">
    <text evidence="10">Carbohydrate degradation.</text>
</comment>
<keyword evidence="8 10" id="KW-0479">Metal-binding</keyword>
<dbReference type="GO" id="GO:0006098">
    <property type="term" value="P:pentose-phosphate shunt"/>
    <property type="evidence" value="ECO:0007669"/>
    <property type="project" value="UniProtKB-UniRule"/>
</dbReference>
<feature type="binding site" evidence="10 13">
    <location>
        <position position="175"/>
    </location>
    <ligand>
        <name>a divalent metal cation</name>
        <dbReference type="ChEBI" id="CHEBI:60240"/>
    </ligand>
</feature>
<evidence type="ECO:0000256" key="7">
    <source>
        <dbReference type="ARBA" id="ARBA00013188"/>
    </source>
</evidence>
<comment type="cofactor">
    <cofactor evidence="4">
        <name>Zn(2+)</name>
        <dbReference type="ChEBI" id="CHEBI:29105"/>
    </cofactor>
</comment>
<keyword evidence="9 10" id="KW-0413">Isomerase</keyword>
<comment type="similarity">
    <text evidence="6 10 11">Belongs to the ribulose-phosphate 3-epimerase family.</text>
</comment>
<keyword evidence="10 11" id="KW-0119">Carbohydrate metabolism</keyword>
<feature type="binding site" evidence="10 13">
    <location>
        <position position="32"/>
    </location>
    <ligand>
        <name>a divalent metal cation</name>
        <dbReference type="ChEBI" id="CHEBI:60240"/>
    </ligand>
</feature>
<feature type="binding site" evidence="10 13">
    <location>
        <position position="65"/>
    </location>
    <ligand>
        <name>a divalent metal cation</name>
        <dbReference type="ChEBI" id="CHEBI:60240"/>
    </ligand>
</feature>
<protein>
    <recommendedName>
        <fullName evidence="7 10">Ribulose-phosphate 3-epimerase</fullName>
        <ecNumber evidence="7 10">5.1.3.1</ecNumber>
    </recommendedName>
</protein>
<comment type="cofactor">
    <cofactor evidence="3">
        <name>Co(2+)</name>
        <dbReference type="ChEBI" id="CHEBI:48828"/>
    </cofactor>
</comment>
<feature type="binding site" evidence="14">
    <location>
        <position position="177"/>
    </location>
    <ligand>
        <name>substrate</name>
    </ligand>
</feature>
<evidence type="ECO:0000256" key="13">
    <source>
        <dbReference type="PIRSR" id="PIRSR001461-2"/>
    </source>
</evidence>
<keyword evidence="13" id="KW-0464">Manganese</keyword>
<dbReference type="AlphaFoldDB" id="A0A9D1KGY0"/>
<comment type="catalytic activity">
    <reaction evidence="1 10 11">
        <text>D-ribulose 5-phosphate = D-xylulose 5-phosphate</text>
        <dbReference type="Rhea" id="RHEA:13677"/>
        <dbReference type="ChEBI" id="CHEBI:57737"/>
        <dbReference type="ChEBI" id="CHEBI:58121"/>
        <dbReference type="EC" id="5.1.3.1"/>
    </reaction>
</comment>
<evidence type="ECO:0000313" key="16">
    <source>
        <dbReference type="Proteomes" id="UP000886881"/>
    </source>
</evidence>
<dbReference type="InterPro" id="IPR026019">
    <property type="entry name" value="Ribul_P_3_epim"/>
</dbReference>
<dbReference type="Proteomes" id="UP000886881">
    <property type="component" value="Unassembled WGS sequence"/>
</dbReference>
<evidence type="ECO:0000256" key="2">
    <source>
        <dbReference type="ARBA" id="ARBA00001936"/>
    </source>
</evidence>
<dbReference type="GO" id="GO:0019323">
    <property type="term" value="P:pentose catabolic process"/>
    <property type="evidence" value="ECO:0007669"/>
    <property type="project" value="UniProtKB-UniRule"/>
</dbReference>
<comment type="cofactor">
    <cofactor evidence="5">
        <name>Fe(2+)</name>
        <dbReference type="ChEBI" id="CHEBI:29033"/>
    </cofactor>
</comment>
<evidence type="ECO:0000256" key="14">
    <source>
        <dbReference type="PIRSR" id="PIRSR001461-3"/>
    </source>
</evidence>
<feature type="binding site" evidence="10 14">
    <location>
        <position position="65"/>
    </location>
    <ligand>
        <name>substrate</name>
    </ligand>
</feature>
<comment type="cofactor">
    <cofactor evidence="10 13">
        <name>a divalent metal cation</name>
        <dbReference type="ChEBI" id="CHEBI:60240"/>
    </cofactor>
    <text evidence="10 13">Binds 1 divalent metal cation per subunit.</text>
</comment>
<evidence type="ECO:0000256" key="9">
    <source>
        <dbReference type="ARBA" id="ARBA00023235"/>
    </source>
</evidence>
<feature type="active site" description="Proton acceptor" evidence="10 12">
    <location>
        <position position="34"/>
    </location>
</feature>
<keyword evidence="13" id="KW-0862">Zinc</keyword>
<dbReference type="HAMAP" id="MF_02227">
    <property type="entry name" value="RPE"/>
    <property type="match status" value="1"/>
</dbReference>
<dbReference type="InterPro" id="IPR000056">
    <property type="entry name" value="Ribul_P_3_epim-like"/>
</dbReference>
<dbReference type="GO" id="GO:0005737">
    <property type="term" value="C:cytoplasm"/>
    <property type="evidence" value="ECO:0007669"/>
    <property type="project" value="UniProtKB-ARBA"/>
</dbReference>
<dbReference type="CDD" id="cd00429">
    <property type="entry name" value="RPE"/>
    <property type="match status" value="1"/>
</dbReference>
<dbReference type="FunFam" id="3.20.20.70:FF:000004">
    <property type="entry name" value="Ribulose-phosphate 3-epimerase"/>
    <property type="match status" value="1"/>
</dbReference>
<feature type="binding site" evidence="10 14">
    <location>
        <begin position="142"/>
        <end position="145"/>
    </location>
    <ligand>
        <name>substrate</name>
    </ligand>
</feature>
<dbReference type="PROSITE" id="PS01085">
    <property type="entry name" value="RIBUL_P_3_EPIMER_1"/>
    <property type="match status" value="1"/>
</dbReference>
<proteinExistence type="inferred from homology"/>
<comment type="caution">
    <text evidence="15">The sequence shown here is derived from an EMBL/GenBank/DDBJ whole genome shotgun (WGS) entry which is preliminary data.</text>
</comment>
<accession>A0A9D1KGY0</accession>
<dbReference type="PANTHER" id="PTHR11749">
    <property type="entry name" value="RIBULOSE-5-PHOSPHATE-3-EPIMERASE"/>
    <property type="match status" value="1"/>
</dbReference>
<reference evidence="15" key="2">
    <citation type="journal article" date="2021" name="PeerJ">
        <title>Extensive microbial diversity within the chicken gut microbiome revealed by metagenomics and culture.</title>
        <authorList>
            <person name="Gilroy R."/>
            <person name="Ravi A."/>
            <person name="Getino M."/>
            <person name="Pursley I."/>
            <person name="Horton D.L."/>
            <person name="Alikhan N.F."/>
            <person name="Baker D."/>
            <person name="Gharbi K."/>
            <person name="Hall N."/>
            <person name="Watson M."/>
            <person name="Adriaenssens E.M."/>
            <person name="Foster-Nyarko E."/>
            <person name="Jarju S."/>
            <person name="Secka A."/>
            <person name="Antonio M."/>
            <person name="Oren A."/>
            <person name="Chaudhuri R.R."/>
            <person name="La Ragione R."/>
            <person name="Hildebrand F."/>
            <person name="Pallen M.J."/>
        </authorList>
    </citation>
    <scope>NUCLEOTIDE SEQUENCE</scope>
    <source>
        <strain evidence="15">ChiHecec2B26-709</strain>
    </source>
</reference>
<comment type="function">
    <text evidence="10">Catalyzes the reversible epimerization of D-ribulose 5-phosphate to D-xylulose 5-phosphate.</text>
</comment>
<dbReference type="InterPro" id="IPR011060">
    <property type="entry name" value="RibuloseP-bd_barrel"/>
</dbReference>
<feature type="binding site" evidence="10 14">
    <location>
        <position position="8"/>
    </location>
    <ligand>
        <name>substrate</name>
    </ligand>
</feature>
<evidence type="ECO:0000256" key="12">
    <source>
        <dbReference type="PIRSR" id="PIRSR001461-1"/>
    </source>
</evidence>
<dbReference type="Pfam" id="PF00834">
    <property type="entry name" value="Ribul_P_3_epim"/>
    <property type="match status" value="1"/>
</dbReference>
<sequence>MDFKIAPSILAADFLHLEKDIRLVNECGDVIHLDVMDGTFVPNISFGFSVIDHVAKIATAPMDVHLMVVHPERWFEKIASEGAAYCSFHLETAGDDTADFLGRIRSLGMKAGLAVNPDVPVEKLYPYIGQADYFLIMSVFAGFGGQKFIPESLERVAALHSELEKRGDGAFIEIDGGIKLSNVRSVRDAGVSLAVAGSSVYGAEDPAAAIKALREA</sequence>
<evidence type="ECO:0000256" key="3">
    <source>
        <dbReference type="ARBA" id="ARBA00001941"/>
    </source>
</evidence>
<dbReference type="GO" id="GO:0004750">
    <property type="term" value="F:D-ribulose-phosphate 3-epimerase activity"/>
    <property type="evidence" value="ECO:0007669"/>
    <property type="project" value="UniProtKB-UniRule"/>
</dbReference>
<dbReference type="EC" id="5.1.3.1" evidence="7 10"/>